<gene>
    <name evidence="1" type="ORF">UFOVP222_6</name>
</gene>
<proteinExistence type="predicted"/>
<organism evidence="1">
    <name type="scientific">uncultured Caudovirales phage</name>
    <dbReference type="NCBI Taxonomy" id="2100421"/>
    <lineage>
        <taxon>Viruses</taxon>
        <taxon>Duplodnaviria</taxon>
        <taxon>Heunggongvirae</taxon>
        <taxon>Uroviricota</taxon>
        <taxon>Caudoviricetes</taxon>
        <taxon>Peduoviridae</taxon>
        <taxon>Maltschvirus</taxon>
        <taxon>Maltschvirus maltsch</taxon>
    </lineage>
</organism>
<evidence type="ECO:0000313" key="1">
    <source>
        <dbReference type="EMBL" id="CAB5218911.1"/>
    </source>
</evidence>
<name>A0A6J5TE98_9CAUD</name>
<sequence>MAEDCFGDCYEWQKEGVFELLGEWQLLNGVTEDDVIVIVGQKMGWQRLTGSKVTDILSLDSALSLDSSDFRIEWYLEDETLTARRWSHDEPTGTGLFTFTILKTCDKCGEPMDKDIHAEELGMCVECSNKYFDHEED</sequence>
<reference evidence="1" key="1">
    <citation type="submission" date="2020-05" db="EMBL/GenBank/DDBJ databases">
        <authorList>
            <person name="Chiriac C."/>
            <person name="Salcher M."/>
            <person name="Ghai R."/>
            <person name="Kavagutti S V."/>
        </authorList>
    </citation>
    <scope>NUCLEOTIDE SEQUENCE</scope>
</reference>
<protein>
    <submittedName>
        <fullName evidence="1">Uncharacterized protein</fullName>
    </submittedName>
</protein>
<accession>A0A6J5TE98</accession>
<dbReference type="EMBL" id="LR798269">
    <property type="protein sequence ID" value="CAB5218911.1"/>
    <property type="molecule type" value="Genomic_DNA"/>
</dbReference>